<feature type="coiled-coil region" evidence="3">
    <location>
        <begin position="375"/>
        <end position="402"/>
    </location>
</feature>
<proteinExistence type="predicted"/>
<keyword evidence="3" id="KW-0175">Coiled coil</keyword>
<dbReference type="PANTHER" id="PTHR24366">
    <property type="entry name" value="IG(IMMUNOGLOBULIN) AND LRR(LEUCINE RICH REPEAT) DOMAINS"/>
    <property type="match status" value="1"/>
</dbReference>
<keyword evidence="4" id="KW-0732">Signal</keyword>
<dbReference type="PROSITE" id="PS51450">
    <property type="entry name" value="LRR"/>
    <property type="match status" value="1"/>
</dbReference>
<evidence type="ECO:0000256" key="1">
    <source>
        <dbReference type="ARBA" id="ARBA00022614"/>
    </source>
</evidence>
<dbReference type="Gene3D" id="3.80.10.10">
    <property type="entry name" value="Ribonuclease Inhibitor"/>
    <property type="match status" value="1"/>
</dbReference>
<feature type="chain" id="PRO_5013066430" evidence="4">
    <location>
        <begin position="22"/>
        <end position="507"/>
    </location>
</feature>
<organism evidence="5">
    <name type="scientific">Culex tarsalis</name>
    <name type="common">Encephalitis mosquito</name>
    <dbReference type="NCBI Taxonomy" id="7177"/>
    <lineage>
        <taxon>Eukaryota</taxon>
        <taxon>Metazoa</taxon>
        <taxon>Ecdysozoa</taxon>
        <taxon>Arthropoda</taxon>
        <taxon>Hexapoda</taxon>
        <taxon>Insecta</taxon>
        <taxon>Pterygota</taxon>
        <taxon>Neoptera</taxon>
        <taxon>Endopterygota</taxon>
        <taxon>Diptera</taxon>
        <taxon>Nematocera</taxon>
        <taxon>Culicoidea</taxon>
        <taxon>Culicidae</taxon>
        <taxon>Culicinae</taxon>
        <taxon>Culicini</taxon>
        <taxon>Culex</taxon>
        <taxon>Culex</taxon>
    </lineage>
</organism>
<keyword evidence="1" id="KW-0433">Leucine-rich repeat</keyword>
<feature type="signal peptide" evidence="4">
    <location>
        <begin position="1"/>
        <end position="21"/>
    </location>
</feature>
<evidence type="ECO:0000256" key="2">
    <source>
        <dbReference type="ARBA" id="ARBA00022737"/>
    </source>
</evidence>
<sequence>MGTKLVLGLWSLSCIVSIVSSKAVISCTDKGTCKNLRIITTNSNEIPNGVRQYQQSAESIDLHGNLMESFSGNDIASVRQLKFINLSYNLLHGEVLNGIGSQVQEIDLTYNQLTYVTVPASVRRFLAVRNKLVETKFAGSNLVELNLSMNKLDKIPKIGSQLKIETVDLSCNEISEVDFNTFSGLQFLKTLNLANNRIHQTSGDRTIQSLQNLDLSHNLLTIFDESMESASNVRELNVRNNEIVMIMVNKPFSNLETIDFRENDWDCNKLHQFLDKTRAQPLPDSSCKYGSLGKHNLCCSTTPSPYADRVIRYNKRVFEAQQNSSSIQQQGVNCANYVPSPCNGDDNKVYEVANAAANDIQTLVSQDKDAMLGVLNQQRNLLERKQNEKARIDRDNMALQATLDELTGYIGKLYVEEGVQGTATNPAEQLKQIFANRDAENKATLEQVNEEERKLQNLLTDITKIEEDLQDLGQRKNKLLNEINTRNATVIEQEKKIQELKVKLGRA</sequence>
<evidence type="ECO:0000313" key="5">
    <source>
        <dbReference type="EMBL" id="JAV29209.1"/>
    </source>
</evidence>
<dbReference type="InterPro" id="IPR001611">
    <property type="entry name" value="Leu-rich_rpt"/>
</dbReference>
<keyword evidence="2" id="KW-0677">Repeat</keyword>
<dbReference type="EMBL" id="GFDL01005836">
    <property type="protein sequence ID" value="JAV29209.1"/>
    <property type="molecule type" value="Transcribed_RNA"/>
</dbReference>
<dbReference type="SUPFAM" id="SSF52058">
    <property type="entry name" value="L domain-like"/>
    <property type="match status" value="1"/>
</dbReference>
<accession>A0A1Q3FNN1</accession>
<feature type="coiled-coil region" evidence="3">
    <location>
        <begin position="441"/>
        <end position="482"/>
    </location>
</feature>
<dbReference type="PANTHER" id="PTHR24366:SF170">
    <property type="entry name" value="RE50361P"/>
    <property type="match status" value="1"/>
</dbReference>
<evidence type="ECO:0000256" key="4">
    <source>
        <dbReference type="SAM" id="SignalP"/>
    </source>
</evidence>
<protein>
    <submittedName>
        <fullName evidence="5">Putative lrr toll</fullName>
    </submittedName>
</protein>
<reference evidence="5" key="1">
    <citation type="submission" date="2017-01" db="EMBL/GenBank/DDBJ databases">
        <title>A deep insight into the sialotranscriptome of adult male and female Cluex tarsalis mosquitoes.</title>
        <authorList>
            <person name="Ribeiro J.M."/>
            <person name="Moreira F."/>
            <person name="Bernard K.A."/>
            <person name="Calvo E."/>
        </authorList>
    </citation>
    <scope>NUCLEOTIDE SEQUENCE</scope>
    <source>
        <strain evidence="5">Kern County</strain>
        <tissue evidence="5">Salivary glands</tissue>
    </source>
</reference>
<evidence type="ECO:0000256" key="3">
    <source>
        <dbReference type="SAM" id="Coils"/>
    </source>
</evidence>
<name>A0A1Q3FNN1_CULTA</name>
<dbReference type="InterPro" id="IPR032675">
    <property type="entry name" value="LRR_dom_sf"/>
</dbReference>
<dbReference type="AlphaFoldDB" id="A0A1Q3FNN1"/>